<dbReference type="InterPro" id="IPR029058">
    <property type="entry name" value="AB_hydrolase_fold"/>
</dbReference>
<dbReference type="PANTHER" id="PTHR48182:SF2">
    <property type="entry name" value="PROTEIN SERAC1"/>
    <property type="match status" value="1"/>
</dbReference>
<evidence type="ECO:0000256" key="4">
    <source>
        <dbReference type="ARBA" id="ARBA00022824"/>
    </source>
</evidence>
<dbReference type="InterPro" id="IPR011990">
    <property type="entry name" value="TPR-like_helical_dom_sf"/>
</dbReference>
<dbReference type="SUPFAM" id="SSF48452">
    <property type="entry name" value="TPR-like"/>
    <property type="match status" value="1"/>
</dbReference>
<dbReference type="Gene3D" id="1.25.40.10">
    <property type="entry name" value="Tetratricopeptide repeat domain"/>
    <property type="match status" value="1"/>
</dbReference>
<comment type="caution">
    <text evidence="7">The sequence shown here is derived from an EMBL/GenBank/DDBJ whole genome shotgun (WGS) entry which is preliminary data.</text>
</comment>
<organism evidence="7 8">
    <name type="scientific">Fusarium floridanum</name>
    <dbReference type="NCBI Taxonomy" id="1325733"/>
    <lineage>
        <taxon>Eukaryota</taxon>
        <taxon>Fungi</taxon>
        <taxon>Dikarya</taxon>
        <taxon>Ascomycota</taxon>
        <taxon>Pezizomycotina</taxon>
        <taxon>Sordariomycetes</taxon>
        <taxon>Hypocreomycetidae</taxon>
        <taxon>Hypocreales</taxon>
        <taxon>Nectriaceae</taxon>
        <taxon>Fusarium</taxon>
        <taxon>Fusarium solani species complex</taxon>
    </lineage>
</organism>
<dbReference type="PANTHER" id="PTHR48182">
    <property type="entry name" value="PROTEIN SERAC1"/>
    <property type="match status" value="1"/>
</dbReference>
<dbReference type="SUPFAM" id="SSF53474">
    <property type="entry name" value="alpha/beta-Hydrolases"/>
    <property type="match status" value="1"/>
</dbReference>
<evidence type="ECO:0000256" key="2">
    <source>
        <dbReference type="ARBA" id="ARBA00004240"/>
    </source>
</evidence>
<name>A0A428RH00_9HYPO</name>
<dbReference type="EMBL" id="NKCL01000278">
    <property type="protein sequence ID" value="RSL76796.1"/>
    <property type="molecule type" value="Genomic_DNA"/>
</dbReference>
<gene>
    <name evidence="7" type="ORF">CEP51_009648</name>
</gene>
<reference evidence="7 8" key="1">
    <citation type="submission" date="2017-06" db="EMBL/GenBank/DDBJ databases">
        <title>Comparative genomic analysis of Ambrosia Fusariam Clade fungi.</title>
        <authorList>
            <person name="Stajich J.E."/>
            <person name="Carrillo J."/>
            <person name="Kijimoto T."/>
            <person name="Eskalen A."/>
            <person name="O'Donnell K."/>
            <person name="Kasson M."/>
        </authorList>
    </citation>
    <scope>NUCLEOTIDE SEQUENCE [LARGE SCALE GENOMIC DNA]</scope>
    <source>
        <strain evidence="7 8">NRRL62606</strain>
    </source>
</reference>
<evidence type="ECO:0000313" key="7">
    <source>
        <dbReference type="EMBL" id="RSL76796.1"/>
    </source>
</evidence>
<dbReference type="AlphaFoldDB" id="A0A428RH00"/>
<dbReference type="GO" id="GO:0016020">
    <property type="term" value="C:membrane"/>
    <property type="evidence" value="ECO:0007669"/>
    <property type="project" value="UniProtKB-SubCell"/>
</dbReference>
<accession>A0A428RH00</accession>
<evidence type="ECO:0000256" key="1">
    <source>
        <dbReference type="ARBA" id="ARBA00004173"/>
    </source>
</evidence>
<dbReference type="Proteomes" id="UP000287972">
    <property type="component" value="Unassembled WGS sequence"/>
</dbReference>
<keyword evidence="4" id="KW-0256">Endoplasmic reticulum</keyword>
<keyword evidence="8" id="KW-1185">Reference proteome</keyword>
<keyword evidence="5" id="KW-0496">Mitochondrion</keyword>
<evidence type="ECO:0000256" key="5">
    <source>
        <dbReference type="ARBA" id="ARBA00023128"/>
    </source>
</evidence>
<dbReference type="Pfam" id="PF13374">
    <property type="entry name" value="TPR_10"/>
    <property type="match status" value="1"/>
</dbReference>
<evidence type="ECO:0000256" key="6">
    <source>
        <dbReference type="ARBA" id="ARBA00023136"/>
    </source>
</evidence>
<dbReference type="GO" id="GO:0005739">
    <property type="term" value="C:mitochondrion"/>
    <property type="evidence" value="ECO:0007669"/>
    <property type="project" value="UniProtKB-SubCell"/>
</dbReference>
<proteinExistence type="predicted"/>
<dbReference type="Gene3D" id="3.40.50.1820">
    <property type="entry name" value="alpha/beta hydrolase"/>
    <property type="match status" value="1"/>
</dbReference>
<comment type="subcellular location">
    <subcellularLocation>
        <location evidence="2">Endoplasmic reticulum</location>
    </subcellularLocation>
    <subcellularLocation>
        <location evidence="3">Membrane</location>
    </subcellularLocation>
    <subcellularLocation>
        <location evidence="1">Mitochondrion</location>
    </subcellularLocation>
</comment>
<dbReference type="GO" id="GO:0005783">
    <property type="term" value="C:endoplasmic reticulum"/>
    <property type="evidence" value="ECO:0007669"/>
    <property type="project" value="UniProtKB-SubCell"/>
</dbReference>
<evidence type="ECO:0000256" key="3">
    <source>
        <dbReference type="ARBA" id="ARBA00004370"/>
    </source>
</evidence>
<keyword evidence="6" id="KW-0472">Membrane</keyword>
<protein>
    <submittedName>
        <fullName evidence="7">Uncharacterized protein</fullName>
    </submittedName>
</protein>
<sequence length="1079" mass="121094">MAALGVVAAAQLCSKKLAEGFRLPNGFRFFLPNKTTSAPDGRFRLVMETCLKDADVDIVFIHGLQKSQDIAWTTRDQQGHRVNFLRHDLPELYDANIMVYNYDTVLRSSEFLLRRTLFCETKQLVNRLVNQRADEPSTNRPIIFVAHSLGGILLKNALVFSTMSKNENEQDIFKSTVGIVFISTPHESSPSRLAEAIWEIVQPNLSPEQLHKSTWRYDEFCSCARSLAYNTGSFESIMGDLPIRPLYISPSAIGNGYDGALVPLEELRQALGEIRQYLLAFRAPPTPNPKATQLGSDKEFGDFAVGTNLADLGKSTPDQPPSWWNWNIVSTEQASSRFGMPPIILDENTPWAVLSNNSEPRGTDHALGFVKDFLATPSKNPYQSIFFIKATTRTSLGISFLDIYRKIQHHYSKTIGSEQAGQFLGVEGISETADSEILSSPEMVTSTAEAVTNWLGRPHNDRWLLIIDDVPSEEVNFIRPVSDAERTRDTGLMLLMKRMVLLRYSPGSKCHIIYTTQSRHDNGSDMAVEYKPEQSDIDVPISAHVIWVLQELDAVELRILSLFLVLSDESTRGVWSEVFHRCADLLAAPGETATAKSVIEHALWHLIETQILEPTPGSPLGYLRVRKTIRTECRLHLQSNVDGLSTRDLVILAWACLERSAITTSNRNDYIEQWDLGTSLVENCSAAIRWCADVEESLWSLDTNLSILGQLCERHSAWSTATTLYESDYQRQVWRLSCLSTTDSSVGVETTFRLARAYFLSGVIDKAEEKCDEAIKLIKKKTYDGNKLIALDVYRLEASLIASRGRMATATTKLEDLLGSVGECDYSDEEDDNGNKDKKCHAAILSIVRDLSNYLACRGDFGSAASLLQRALLAELRQKRQNQPTILLLLESMATLYRQQGELRLAERCCSDAQSLTDLWLGDCHPSAAFRRAKRGVIVGLQGRPKEAARLFEDALYTARSSLGERHQDVRYIQEYLILCLAADGQYELAMCELQDLEKKVDEAPEGSDESPTRRIRQYKEALRDANAGEGAKSGFRQNWLWQLELVKDEVGGVGWMTFLEPHTSKDGVRFSNFSFHVC</sequence>
<evidence type="ECO:0000313" key="8">
    <source>
        <dbReference type="Proteomes" id="UP000287972"/>
    </source>
</evidence>
<dbReference type="InterPro" id="IPR052374">
    <property type="entry name" value="SERAC1"/>
</dbReference>